<protein>
    <submittedName>
        <fullName evidence="8">ABC transport system permease protein</fullName>
    </submittedName>
</protein>
<proteinExistence type="predicted"/>
<feature type="transmembrane region" description="Helical" evidence="6">
    <location>
        <begin position="21"/>
        <end position="41"/>
    </location>
</feature>
<evidence type="ECO:0000256" key="2">
    <source>
        <dbReference type="ARBA" id="ARBA00022475"/>
    </source>
</evidence>
<dbReference type="GO" id="GO:0005886">
    <property type="term" value="C:plasma membrane"/>
    <property type="evidence" value="ECO:0007669"/>
    <property type="project" value="UniProtKB-SubCell"/>
</dbReference>
<dbReference type="EMBL" id="JADBEL010000015">
    <property type="protein sequence ID" value="MBE1555576.1"/>
    <property type="molecule type" value="Genomic_DNA"/>
</dbReference>
<feature type="transmembrane region" description="Helical" evidence="6">
    <location>
        <begin position="662"/>
        <end position="686"/>
    </location>
</feature>
<feature type="transmembrane region" description="Helical" evidence="6">
    <location>
        <begin position="351"/>
        <end position="376"/>
    </location>
</feature>
<feature type="transmembrane region" description="Helical" evidence="6">
    <location>
        <begin position="721"/>
        <end position="744"/>
    </location>
</feature>
<evidence type="ECO:0000256" key="5">
    <source>
        <dbReference type="ARBA" id="ARBA00023136"/>
    </source>
</evidence>
<dbReference type="RefSeq" id="WP_192599287.1">
    <property type="nucleotide sequence ID" value="NZ_JADBEL010000015.1"/>
</dbReference>
<keyword evidence="5 6" id="KW-0472">Membrane</keyword>
<dbReference type="PANTHER" id="PTHR30287:SF2">
    <property type="entry name" value="BLL1001 PROTEIN"/>
    <property type="match status" value="1"/>
</dbReference>
<feature type="transmembrane region" description="Helical" evidence="6">
    <location>
        <begin position="764"/>
        <end position="783"/>
    </location>
</feature>
<keyword evidence="2" id="KW-1003">Cell membrane</keyword>
<feature type="domain" description="ABC3 transporter permease C-terminal" evidence="7">
    <location>
        <begin position="672"/>
        <end position="792"/>
    </location>
</feature>
<dbReference type="Proteomes" id="UP000658225">
    <property type="component" value="Unassembled WGS sequence"/>
</dbReference>
<evidence type="ECO:0000256" key="3">
    <source>
        <dbReference type="ARBA" id="ARBA00022692"/>
    </source>
</evidence>
<feature type="transmembrane region" description="Helical" evidence="6">
    <location>
        <begin position="257"/>
        <end position="286"/>
    </location>
</feature>
<feature type="domain" description="ABC3 transporter permease C-terminal" evidence="7">
    <location>
        <begin position="264"/>
        <end position="385"/>
    </location>
</feature>
<feature type="transmembrane region" description="Helical" evidence="6">
    <location>
        <begin position="306"/>
        <end position="331"/>
    </location>
</feature>
<gene>
    <name evidence="8" type="ORF">H4683_002696</name>
</gene>
<dbReference type="InterPro" id="IPR003838">
    <property type="entry name" value="ABC3_permease_C"/>
</dbReference>
<dbReference type="Pfam" id="PF02687">
    <property type="entry name" value="FtsX"/>
    <property type="match status" value="2"/>
</dbReference>
<comment type="caution">
    <text evidence="8">The sequence shown here is derived from an EMBL/GenBank/DDBJ whole genome shotgun (WGS) entry which is preliminary data.</text>
</comment>
<sequence>MNAVWTLCVANLREKKIQNGLTALLILLATLLLATSVNVILTTGNLFTAIHEKTNGSHQILKFTNKLHDPRMVNDWWSKQDGVATSKLLPFKNLTTVMYEGQEIPNLYLYMMNTPELPFGVDEPTFVKGDVRSNPATGTIWISTALAYAHGMSLGDHLGFTTGLEKFELEVSAIVIDVPYGAPFSNGIRIWMNTEDYQEKLSSMQVSDMYMMGLRFNDYSQNAYHWDRFENFLGTPFLESKDEFETISAFYLIINKVIAFAMSFLGVVMMSIALITIGFTISDAILSNYKTIGVLKSLGLSANKIILTYVSHYSFLAIISIIPGLLLSHFSSKLIVESSLSNLEMESTTSSIHGGMISLVVGVFVFLLVFLCVLIYSNKTRSIEPAQAIRYGMSEVENSKMTKRLGSSGVNKFGFASYPVAFVIGLRNLLKNRKGSLLIMVLATVTSAVLVFGFVLLNSIVSIEKTMPLWGYDSSDISVVVFNKAAFSRGDFEKEMLVDERVETIGWMGDELSGIFPSEGQTTGSKSVSLDIMDGNYDELGFATLKGNNPKNKNEIALGINVAKHLNKDIGDVTEVYIDGNKHTLTVTGIYQTIREMSNSARITVDVVKVYKPDYYATFLGYIMLKNTADSDDIAAELNAKYKNSVNALAKQTLIDSVFKEAVSILIVPMSIMGLMFVLVTFIIIYSTCRMNIRKESKTYGIYKSVGMTSIKIRQCVTSGVVVLSTIGALLGIVVGTSILPIVMESVLSSYGIVELPLLFNWGGILPMACISIVSAGFGSWLSSRIIAKTSPRILVVE</sequence>
<reference evidence="8" key="1">
    <citation type="submission" date="2020-10" db="EMBL/GenBank/DDBJ databases">
        <title>Genomic Encyclopedia of Type Strains, Phase IV (KMG-IV): sequencing the most valuable type-strain genomes for metagenomic binning, comparative biology and taxonomic classification.</title>
        <authorList>
            <person name="Goeker M."/>
        </authorList>
    </citation>
    <scope>NUCLEOTIDE SEQUENCE</scope>
    <source>
        <strain evidence="8">DSM 13886</strain>
    </source>
</reference>
<keyword evidence="4 6" id="KW-1133">Transmembrane helix</keyword>
<keyword evidence="3 6" id="KW-0812">Transmembrane</keyword>
<comment type="subcellular location">
    <subcellularLocation>
        <location evidence="1">Cell membrane</location>
        <topology evidence="1">Multi-pass membrane protein</topology>
    </subcellularLocation>
</comment>
<evidence type="ECO:0000313" key="8">
    <source>
        <dbReference type="EMBL" id="MBE1555576.1"/>
    </source>
</evidence>
<keyword evidence="9" id="KW-1185">Reference proteome</keyword>
<accession>A0A927MKJ0</accession>
<name>A0A927MKJ0_9BACL</name>
<organism evidence="8 9">
    <name type="scientific">Sporosarcina limicola</name>
    <dbReference type="NCBI Taxonomy" id="34101"/>
    <lineage>
        <taxon>Bacteria</taxon>
        <taxon>Bacillati</taxon>
        <taxon>Bacillota</taxon>
        <taxon>Bacilli</taxon>
        <taxon>Bacillales</taxon>
        <taxon>Caryophanaceae</taxon>
        <taxon>Sporosarcina</taxon>
    </lineage>
</organism>
<dbReference type="AlphaFoldDB" id="A0A927MKJ0"/>
<evidence type="ECO:0000256" key="6">
    <source>
        <dbReference type="SAM" id="Phobius"/>
    </source>
</evidence>
<dbReference type="PANTHER" id="PTHR30287">
    <property type="entry name" value="MEMBRANE COMPONENT OF PREDICTED ABC SUPERFAMILY METABOLITE UPTAKE TRANSPORTER"/>
    <property type="match status" value="1"/>
</dbReference>
<evidence type="ECO:0000256" key="4">
    <source>
        <dbReference type="ARBA" id="ARBA00022989"/>
    </source>
</evidence>
<evidence type="ECO:0000256" key="1">
    <source>
        <dbReference type="ARBA" id="ARBA00004651"/>
    </source>
</evidence>
<evidence type="ECO:0000313" key="9">
    <source>
        <dbReference type="Proteomes" id="UP000658225"/>
    </source>
</evidence>
<dbReference type="InterPro" id="IPR038766">
    <property type="entry name" value="Membrane_comp_ABC_pdt"/>
</dbReference>
<evidence type="ECO:0000259" key="7">
    <source>
        <dbReference type="Pfam" id="PF02687"/>
    </source>
</evidence>
<feature type="transmembrane region" description="Helical" evidence="6">
    <location>
        <begin position="437"/>
        <end position="457"/>
    </location>
</feature>